<dbReference type="GO" id="GO:0016787">
    <property type="term" value="F:hydrolase activity"/>
    <property type="evidence" value="ECO:0007669"/>
    <property type="project" value="UniProtKB-KW"/>
</dbReference>
<dbReference type="PRINTS" id="PR00111">
    <property type="entry name" value="ABHYDROLASE"/>
</dbReference>
<proteinExistence type="predicted"/>
<dbReference type="PANTHER" id="PTHR43798">
    <property type="entry name" value="MONOACYLGLYCEROL LIPASE"/>
    <property type="match status" value="1"/>
</dbReference>
<dbReference type="InterPro" id="IPR029058">
    <property type="entry name" value="AB_hydrolase_fold"/>
</dbReference>
<keyword evidence="3" id="KW-0378">Hydrolase</keyword>
<comment type="caution">
    <text evidence="3">The sequence shown here is derived from an EMBL/GenBank/DDBJ whole genome shotgun (WGS) entry which is preliminary data.</text>
</comment>
<feature type="compositionally biased region" description="Polar residues" evidence="1">
    <location>
        <begin position="14"/>
        <end position="23"/>
    </location>
</feature>
<dbReference type="InterPro" id="IPR000639">
    <property type="entry name" value="Epox_hydrolase-like"/>
</dbReference>
<feature type="compositionally biased region" description="Basic and acidic residues" evidence="1">
    <location>
        <begin position="1"/>
        <end position="11"/>
    </location>
</feature>
<dbReference type="PANTHER" id="PTHR43798:SF5">
    <property type="entry name" value="MONOACYLGLYCEROL LIPASE ABHD6"/>
    <property type="match status" value="1"/>
</dbReference>
<evidence type="ECO:0000256" key="1">
    <source>
        <dbReference type="SAM" id="MobiDB-lite"/>
    </source>
</evidence>
<sequence length="303" mass="32913">MTGPQDTREDPAVTASTPQLSTPESLTYESTYRLVRTADYEIQINEAGEGPPVFMIHGTGPGATGWSNFEPNIRGLSSSFRCIAVTMPGWGDSSPQSRETGRDQGRAMVQLMDTMGIDRAAVIGNSMGGAIGMVLATEHPGRISHLVMMGSGVWGPSVLSPGGLSEGLRVIFETYEDPSPENFRRLVAVMCHDPSFATEELAQERSRSATSKPEHLKNWLELMRSGEGTVGFAEAGQKIARSQIPTLLVHGRDDRTVHFEVSLRANGLIPDSRLVMFNRCGHWAQLEHAAEFNALTAQFLGRG</sequence>
<organism evidence="3 4">
    <name type="scientific">Pseudonocardia ailaonensis</name>
    <dbReference type="NCBI Taxonomy" id="367279"/>
    <lineage>
        <taxon>Bacteria</taxon>
        <taxon>Bacillati</taxon>
        <taxon>Actinomycetota</taxon>
        <taxon>Actinomycetes</taxon>
        <taxon>Pseudonocardiales</taxon>
        <taxon>Pseudonocardiaceae</taxon>
        <taxon>Pseudonocardia</taxon>
    </lineage>
</organism>
<reference evidence="3 4" key="1">
    <citation type="journal article" date="2019" name="Int. J. Syst. Evol. Microbiol.">
        <title>The Global Catalogue of Microorganisms (GCM) 10K type strain sequencing project: providing services to taxonomists for standard genome sequencing and annotation.</title>
        <authorList>
            <consortium name="The Broad Institute Genomics Platform"/>
            <consortium name="The Broad Institute Genome Sequencing Center for Infectious Disease"/>
            <person name="Wu L."/>
            <person name="Ma J."/>
        </authorList>
    </citation>
    <scope>NUCLEOTIDE SEQUENCE [LARGE SCALE GENOMIC DNA]</scope>
    <source>
        <strain evidence="3 4">JCM 16009</strain>
    </source>
</reference>
<dbReference type="Pfam" id="PF00561">
    <property type="entry name" value="Abhydrolase_1"/>
    <property type="match status" value="1"/>
</dbReference>
<accession>A0ABN2N5X6</accession>
<dbReference type="InterPro" id="IPR000073">
    <property type="entry name" value="AB_hydrolase_1"/>
</dbReference>
<dbReference type="PRINTS" id="PR00412">
    <property type="entry name" value="EPOXHYDRLASE"/>
</dbReference>
<dbReference type="InterPro" id="IPR050266">
    <property type="entry name" value="AB_hydrolase_sf"/>
</dbReference>
<dbReference type="SUPFAM" id="SSF53474">
    <property type="entry name" value="alpha/beta-Hydrolases"/>
    <property type="match status" value="1"/>
</dbReference>
<name>A0ABN2N5X6_9PSEU</name>
<dbReference type="Gene3D" id="3.40.50.1820">
    <property type="entry name" value="alpha/beta hydrolase"/>
    <property type="match status" value="1"/>
</dbReference>
<gene>
    <name evidence="3" type="ORF">GCM10009836_35870</name>
</gene>
<protein>
    <submittedName>
        <fullName evidence="3">Alpha/beta fold hydrolase</fullName>
    </submittedName>
</protein>
<dbReference type="Proteomes" id="UP001500449">
    <property type="component" value="Unassembled WGS sequence"/>
</dbReference>
<evidence type="ECO:0000313" key="4">
    <source>
        <dbReference type="Proteomes" id="UP001500449"/>
    </source>
</evidence>
<dbReference type="EMBL" id="BAAAQK010000009">
    <property type="protein sequence ID" value="GAA1852606.1"/>
    <property type="molecule type" value="Genomic_DNA"/>
</dbReference>
<feature type="domain" description="AB hydrolase-1" evidence="2">
    <location>
        <begin position="51"/>
        <end position="289"/>
    </location>
</feature>
<feature type="region of interest" description="Disordered" evidence="1">
    <location>
        <begin position="1"/>
        <end position="23"/>
    </location>
</feature>
<evidence type="ECO:0000313" key="3">
    <source>
        <dbReference type="EMBL" id="GAA1852606.1"/>
    </source>
</evidence>
<keyword evidence="4" id="KW-1185">Reference proteome</keyword>
<evidence type="ECO:0000259" key="2">
    <source>
        <dbReference type="Pfam" id="PF00561"/>
    </source>
</evidence>